<evidence type="ECO:0000256" key="1">
    <source>
        <dbReference type="ARBA" id="ARBA00000085"/>
    </source>
</evidence>
<evidence type="ECO:0000256" key="2">
    <source>
        <dbReference type="ARBA" id="ARBA00012438"/>
    </source>
</evidence>
<evidence type="ECO:0000259" key="8">
    <source>
        <dbReference type="PROSITE" id="PS50109"/>
    </source>
</evidence>
<keyword evidence="5" id="KW-0418">Kinase</keyword>
<dbReference type="InterPro" id="IPR013656">
    <property type="entry name" value="PAS_4"/>
</dbReference>
<dbReference type="Gene3D" id="3.30.565.10">
    <property type="entry name" value="Histidine kinase-like ATPase, C-terminal domain"/>
    <property type="match status" value="1"/>
</dbReference>
<dbReference type="AlphaFoldDB" id="A0A1H3MX65"/>
<dbReference type="STRING" id="651662.SAMN04488069_11441"/>
<dbReference type="EMBL" id="FNOV01000014">
    <property type="protein sequence ID" value="SDY81094.1"/>
    <property type="molecule type" value="Genomic_DNA"/>
</dbReference>
<dbReference type="PANTHER" id="PTHR43304:SF1">
    <property type="entry name" value="PAC DOMAIN-CONTAINING PROTEIN"/>
    <property type="match status" value="1"/>
</dbReference>
<dbReference type="Gene3D" id="3.30.450.20">
    <property type="entry name" value="PAS domain"/>
    <property type="match status" value="4"/>
</dbReference>
<evidence type="ECO:0000256" key="5">
    <source>
        <dbReference type="ARBA" id="ARBA00022777"/>
    </source>
</evidence>
<feature type="domain" description="Histidine kinase" evidence="8">
    <location>
        <begin position="675"/>
        <end position="889"/>
    </location>
</feature>
<dbReference type="EC" id="2.7.13.3" evidence="2"/>
<feature type="region of interest" description="Disordered" evidence="7">
    <location>
        <begin position="1"/>
        <end position="23"/>
    </location>
</feature>
<dbReference type="RefSeq" id="WP_092743061.1">
    <property type="nucleotide sequence ID" value="NZ_FNOV01000014.1"/>
</dbReference>
<dbReference type="InterPro" id="IPR005467">
    <property type="entry name" value="His_kinase_dom"/>
</dbReference>
<comment type="catalytic activity">
    <reaction evidence="1">
        <text>ATP + protein L-histidine = ADP + protein N-phospho-L-histidine.</text>
        <dbReference type="EC" id="2.7.13.3"/>
    </reaction>
</comment>
<dbReference type="InterPro" id="IPR052162">
    <property type="entry name" value="Sensor_kinase/Photoreceptor"/>
</dbReference>
<dbReference type="PROSITE" id="PS50113">
    <property type="entry name" value="PAC"/>
    <property type="match status" value="1"/>
</dbReference>
<evidence type="ECO:0000313" key="10">
    <source>
        <dbReference type="EMBL" id="SDY81094.1"/>
    </source>
</evidence>
<evidence type="ECO:0000313" key="11">
    <source>
        <dbReference type="Proteomes" id="UP000199249"/>
    </source>
</evidence>
<evidence type="ECO:0000259" key="9">
    <source>
        <dbReference type="PROSITE" id="PS50113"/>
    </source>
</evidence>
<dbReference type="PROSITE" id="PS50109">
    <property type="entry name" value="HIS_KIN"/>
    <property type="match status" value="1"/>
</dbReference>
<dbReference type="InterPro" id="IPR000700">
    <property type="entry name" value="PAS-assoc_C"/>
</dbReference>
<keyword evidence="4" id="KW-0808">Transferase</keyword>
<dbReference type="Pfam" id="PF02518">
    <property type="entry name" value="HATPase_c"/>
    <property type="match status" value="1"/>
</dbReference>
<dbReference type="InterPro" id="IPR036097">
    <property type="entry name" value="HisK_dim/P_sf"/>
</dbReference>
<feature type="domain" description="PAC" evidence="9">
    <location>
        <begin position="588"/>
        <end position="643"/>
    </location>
</feature>
<sequence>MPQNVRPAATPAAPAKAAGPPQSLDAVVRDSPAGLAHLAGADHQVTVTNALFRQLFGSRPLAGLRLAEALPELVDQPFFGRLDEAYRTGTSCHGHEPVAFQDATQPGPGGPVYFTFMAQVTRDEAGTVTGLLLFAYNVSAHVRARQQAGSMPPPSTAQQLVIVNEQLAVANEELDVTNEELQVSNEELLVSNEELRSTNEQLVVANAELRTQAAELRRAQQAVQRLNEELSLTNDGLVDTITDSLQDTEAARAEAEAQRLRLHRLVTEVPAMLAVLTGPDHVVELANDNFRALFGHRELVGRPFRQAAPELEGQPFFDQLDEVFRTGETYTGTDVPVTLDRTHSGQLDQLFATYIYQATRDGVGRITGLLIFAYEVTEQVLARQEREDIARQRQLVTDALPALIAYVDRKRRYQFNNQAYAGWFGQSVDQLRGQLVREVVGEAAYAADAPYMARALAGERVDFEARMAYRDDLVKHVRTSFVPDVQQEQVVGFYCLISDITEQVTARAEVARQRQQLHELFMVAPGAIAILAGPDLLFELVNPAYQQIFPGRELLGKLLLDALPELADTEIPGLCRQVYETGATYVAEELPLQLARQTDGPLEEIYWTFTYQARRNEQGMVDGLIVFSYDVTSQVRARQQVQALNQQLATRNDALGDTNQQLTRTNVDLDTFVYTASHDLQGPLNNLDGLLRALREELPVSDRSVPVAHLLEMLHDSVDRFQHTLTHLSAVARVQGETGASAPLVPLADVVRDVLLDLALPIAEAGAQVSVDVDGCPAVRLTEKNLRSVVYNLISNAVKYRHPDRVPQVRVQCRAQDQRWALAVQDNGLGLDLPPGRPSFGLFERFHTHVDGSGVGLYMVQKLVENEGGELEVVSQLGQGSTFTVHFPR</sequence>
<protein>
    <recommendedName>
        <fullName evidence="2">histidine kinase</fullName>
        <ecNumber evidence="2">2.7.13.3</ecNumber>
    </recommendedName>
</protein>
<dbReference type="SMART" id="SM00388">
    <property type="entry name" value="HisKA"/>
    <property type="match status" value="1"/>
</dbReference>
<evidence type="ECO:0000256" key="7">
    <source>
        <dbReference type="SAM" id="MobiDB-lite"/>
    </source>
</evidence>
<dbReference type="OrthoDB" id="9766459at2"/>
<dbReference type="SMART" id="SM00387">
    <property type="entry name" value="HATPase_c"/>
    <property type="match status" value="1"/>
</dbReference>
<dbReference type="CDD" id="cd00130">
    <property type="entry name" value="PAS"/>
    <property type="match status" value="1"/>
</dbReference>
<dbReference type="PANTHER" id="PTHR43304">
    <property type="entry name" value="PHYTOCHROME-LIKE PROTEIN CPH1"/>
    <property type="match status" value="1"/>
</dbReference>
<name>A0A1H3MX65_9BACT</name>
<dbReference type="InterPro" id="IPR003661">
    <property type="entry name" value="HisK_dim/P_dom"/>
</dbReference>
<accession>A0A1H3MX65</accession>
<dbReference type="SUPFAM" id="SSF55785">
    <property type="entry name" value="PYP-like sensor domain (PAS domain)"/>
    <property type="match status" value="3"/>
</dbReference>
<dbReference type="CDD" id="cd00082">
    <property type="entry name" value="HisKA"/>
    <property type="match status" value="1"/>
</dbReference>
<dbReference type="NCBIfam" id="TIGR00229">
    <property type="entry name" value="sensory_box"/>
    <property type="match status" value="1"/>
</dbReference>
<dbReference type="SUPFAM" id="SSF55874">
    <property type="entry name" value="ATPase domain of HSP90 chaperone/DNA topoisomerase II/histidine kinase"/>
    <property type="match status" value="1"/>
</dbReference>
<feature type="coiled-coil region" evidence="6">
    <location>
        <begin position="160"/>
        <end position="265"/>
    </location>
</feature>
<evidence type="ECO:0000256" key="6">
    <source>
        <dbReference type="SAM" id="Coils"/>
    </source>
</evidence>
<dbReference type="SMART" id="SM00091">
    <property type="entry name" value="PAS"/>
    <property type="match status" value="4"/>
</dbReference>
<dbReference type="SUPFAM" id="SSF47384">
    <property type="entry name" value="Homodimeric domain of signal transducing histidine kinase"/>
    <property type="match status" value="1"/>
</dbReference>
<evidence type="ECO:0000256" key="4">
    <source>
        <dbReference type="ARBA" id="ARBA00022679"/>
    </source>
</evidence>
<dbReference type="Proteomes" id="UP000199249">
    <property type="component" value="Unassembled WGS sequence"/>
</dbReference>
<feature type="compositionally biased region" description="Low complexity" evidence="7">
    <location>
        <begin position="7"/>
        <end position="21"/>
    </location>
</feature>
<keyword evidence="6" id="KW-0175">Coiled coil</keyword>
<reference evidence="11" key="1">
    <citation type="submission" date="2016-10" db="EMBL/GenBank/DDBJ databases">
        <authorList>
            <person name="Varghese N."/>
            <person name="Submissions S."/>
        </authorList>
    </citation>
    <scope>NUCLEOTIDE SEQUENCE [LARGE SCALE GENOMIC DNA]</scope>
    <source>
        <strain evidence="11">CGMCC 1.8975</strain>
    </source>
</reference>
<dbReference type="Pfam" id="PF08448">
    <property type="entry name" value="PAS_4"/>
    <property type="match status" value="3"/>
</dbReference>
<dbReference type="GO" id="GO:0000155">
    <property type="term" value="F:phosphorelay sensor kinase activity"/>
    <property type="evidence" value="ECO:0007669"/>
    <property type="project" value="InterPro"/>
</dbReference>
<dbReference type="InterPro" id="IPR000014">
    <property type="entry name" value="PAS"/>
</dbReference>
<dbReference type="InterPro" id="IPR035965">
    <property type="entry name" value="PAS-like_dom_sf"/>
</dbReference>
<dbReference type="InterPro" id="IPR003594">
    <property type="entry name" value="HATPase_dom"/>
</dbReference>
<dbReference type="Gene3D" id="1.10.287.130">
    <property type="match status" value="1"/>
</dbReference>
<keyword evidence="3" id="KW-0597">Phosphoprotein</keyword>
<keyword evidence="11" id="KW-1185">Reference proteome</keyword>
<evidence type="ECO:0000256" key="3">
    <source>
        <dbReference type="ARBA" id="ARBA00022553"/>
    </source>
</evidence>
<dbReference type="PRINTS" id="PR00344">
    <property type="entry name" value="BCTRLSENSOR"/>
</dbReference>
<gene>
    <name evidence="10" type="ORF">SAMN04488069_11441</name>
</gene>
<proteinExistence type="predicted"/>
<dbReference type="InterPro" id="IPR036890">
    <property type="entry name" value="HATPase_C_sf"/>
</dbReference>
<dbReference type="InterPro" id="IPR004358">
    <property type="entry name" value="Sig_transdc_His_kin-like_C"/>
</dbReference>
<organism evidence="10 11">
    <name type="scientific">Hymenobacter psychrophilus</name>
    <dbReference type="NCBI Taxonomy" id="651662"/>
    <lineage>
        <taxon>Bacteria</taxon>
        <taxon>Pseudomonadati</taxon>
        <taxon>Bacteroidota</taxon>
        <taxon>Cytophagia</taxon>
        <taxon>Cytophagales</taxon>
        <taxon>Hymenobacteraceae</taxon>
        <taxon>Hymenobacter</taxon>
    </lineage>
</organism>